<comment type="caution">
    <text evidence="1">The sequence shown here is derived from an EMBL/GenBank/DDBJ whole genome shotgun (WGS) entry which is preliminary data.</text>
</comment>
<accession>A0ACC0FZA0</accession>
<sequence length="962" mass="107632">MEEGSEVRLVRCPKCENVLPELPDFSVYQCGGCGAILRGAKKEAVSDGLSEKSDEERGKGGAEKEFGVGLECISELESDGLEHGRKKERVFSERTVNLIHRSSPRTENREFFNNFDQNNRRENMNLRGDQSNGDAEAGYLNDRYSKCPISNLVHGNDHEVNTNRKWFESGDSCVENEDKKIKPPNEDFVGSLRSRPVRDKRGMERNGSEAFCGSGRGVAERRRFSAFPYPDEGPSSYWPCSFNGYAEQKRIRRDELDGPGRVENWEYDRAELLSKLDELKDQLSRSCDVKEKPREKGLVDGMVAPPPPPPPPPPPLPPPPPPPPLPTPPPLPNYYYGHNSYAQSFAPNKNVMEPLYWNHNHGPGRYINGGILDMQQDFYPPPLPRNAPNEFLGYEGSYMPQRLRRPPNQPPPQSLNQPYHDHFPGQHVDFNQNTLASHRQKTFLHHSTCSCLQCYNKNWQMPPNVPHPNPMFHHRVNSVVYGPQDYNSRVAYPPHLRSLIRKPQTRSSSDFDLDNGPGHRHSRTVVVAHGSERVCHPIAGGAPFFTCYSCFELLKFPRKLVVMGKNREKVRCGTCSAIILIGFEKKGIVASIPTQLTQASVEGDDVSGEMLNENLQSSHHCLDAGTTNSSSDDFDNSGYNFHLTDCEPIVLSRDRRLNFGESNERQGHRSSSSSSFSEDDQSPESVIFRTEIANLPSKDDGSLPLPDSPRQKGPDNASSNYVVSRYEMGNKSKRNGQEKVIIGRSTSQQNFVKDVSMETEMDVSFNEVLNSAVSEDPEEVSKEDRIGINKGGESFFAGLIKKSFKDFSRSNQSVETGRSNVCVNGQPISDRVVQKAEKKAGPIQSGNYWYDYRAGFWGVMGQPCAGIIPPLIEELNYPMPENCAAGNTGVFVNGRELHEKDLDLLAGRGLPTTRDKSYIIEISGRVLDEDTGEELDSLGKLAPTVERVKHGFGMKVPRTLAQ</sequence>
<name>A0ACC0FZA0_9ERIC</name>
<keyword evidence="2" id="KW-1185">Reference proteome</keyword>
<evidence type="ECO:0000313" key="2">
    <source>
        <dbReference type="Proteomes" id="UP001060215"/>
    </source>
</evidence>
<organism evidence="1 2">
    <name type="scientific">Camellia lanceoleosa</name>
    <dbReference type="NCBI Taxonomy" id="1840588"/>
    <lineage>
        <taxon>Eukaryota</taxon>
        <taxon>Viridiplantae</taxon>
        <taxon>Streptophyta</taxon>
        <taxon>Embryophyta</taxon>
        <taxon>Tracheophyta</taxon>
        <taxon>Spermatophyta</taxon>
        <taxon>Magnoliopsida</taxon>
        <taxon>eudicotyledons</taxon>
        <taxon>Gunneridae</taxon>
        <taxon>Pentapetalae</taxon>
        <taxon>asterids</taxon>
        <taxon>Ericales</taxon>
        <taxon>Theaceae</taxon>
        <taxon>Camellia</taxon>
    </lineage>
</organism>
<gene>
    <name evidence="1" type="ORF">LOK49_LG11G02785</name>
</gene>
<proteinExistence type="predicted"/>
<reference evidence="1 2" key="1">
    <citation type="journal article" date="2022" name="Plant J.">
        <title>Chromosome-level genome of Camellia lanceoleosa provides a valuable resource for understanding genome evolution and self-incompatibility.</title>
        <authorList>
            <person name="Gong W."/>
            <person name="Xiao S."/>
            <person name="Wang L."/>
            <person name="Liao Z."/>
            <person name="Chang Y."/>
            <person name="Mo W."/>
            <person name="Hu G."/>
            <person name="Li W."/>
            <person name="Zhao G."/>
            <person name="Zhu H."/>
            <person name="Hu X."/>
            <person name="Ji K."/>
            <person name="Xiang X."/>
            <person name="Song Q."/>
            <person name="Yuan D."/>
            <person name="Jin S."/>
            <person name="Zhang L."/>
        </authorList>
    </citation>
    <scope>NUCLEOTIDE SEQUENCE [LARGE SCALE GENOMIC DNA]</scope>
    <source>
        <strain evidence="1">SQ_2022a</strain>
    </source>
</reference>
<protein>
    <submittedName>
        <fullName evidence="1">Uncharacterized protein</fullName>
    </submittedName>
</protein>
<dbReference type="Proteomes" id="UP001060215">
    <property type="component" value="Chromosome 12"/>
</dbReference>
<dbReference type="EMBL" id="CM045769">
    <property type="protein sequence ID" value="KAI7993415.1"/>
    <property type="molecule type" value="Genomic_DNA"/>
</dbReference>
<evidence type="ECO:0000313" key="1">
    <source>
        <dbReference type="EMBL" id="KAI7993415.1"/>
    </source>
</evidence>